<sequence length="243" mass="27499">MAKDDRATPLYLQVAHRIEQRIADNTWPVGSLLPPEDDLATQMEVSRHTVRQAIAQLRQRGRLTARKGVGTRVEPVESDWRTRFRSESRHDLFDFARETELPFHVSGVTTARGPLAIELGCRSGRKWHYRAGPRYIAGEDRPFCWNEIFLDHGLGAILEGVIVLRTALFQLVEAHTGERIAEIQQEIRPWAVEAEIAVALGVRTGSPGLQLRRRYIGAGGRLLEYAIQSYPETFVYRTTLSSA</sequence>
<dbReference type="PANTHER" id="PTHR44846">
    <property type="entry name" value="MANNOSYL-D-GLYCERATE TRANSPORT/METABOLISM SYSTEM REPRESSOR MNGR-RELATED"/>
    <property type="match status" value="1"/>
</dbReference>
<dbReference type="InterPro" id="IPR028978">
    <property type="entry name" value="Chorismate_lyase_/UTRA_dom_sf"/>
</dbReference>
<dbReference type="SMART" id="SM00345">
    <property type="entry name" value="HTH_GNTR"/>
    <property type="match status" value="1"/>
</dbReference>
<keyword evidence="2" id="KW-0238">DNA-binding</keyword>
<organism evidence="5 6">
    <name type="scientific">Rubellimicrobium aerolatum</name>
    <dbReference type="NCBI Taxonomy" id="490979"/>
    <lineage>
        <taxon>Bacteria</taxon>
        <taxon>Pseudomonadati</taxon>
        <taxon>Pseudomonadota</taxon>
        <taxon>Alphaproteobacteria</taxon>
        <taxon>Rhodobacterales</taxon>
        <taxon>Roseobacteraceae</taxon>
        <taxon>Rubellimicrobium</taxon>
    </lineage>
</organism>
<dbReference type="InterPro" id="IPR036388">
    <property type="entry name" value="WH-like_DNA-bd_sf"/>
</dbReference>
<dbReference type="SMART" id="SM00866">
    <property type="entry name" value="UTRA"/>
    <property type="match status" value="1"/>
</dbReference>
<dbReference type="SUPFAM" id="SSF46785">
    <property type="entry name" value="Winged helix' DNA-binding domain"/>
    <property type="match status" value="1"/>
</dbReference>
<comment type="caution">
    <text evidence="5">The sequence shown here is derived from an EMBL/GenBank/DDBJ whole genome shotgun (WGS) entry which is preliminary data.</text>
</comment>
<keyword evidence="3" id="KW-0804">Transcription</keyword>
<evidence type="ECO:0000259" key="4">
    <source>
        <dbReference type="PROSITE" id="PS50949"/>
    </source>
</evidence>
<accession>A0ABW0SC71</accession>
<evidence type="ECO:0000256" key="3">
    <source>
        <dbReference type="ARBA" id="ARBA00023163"/>
    </source>
</evidence>
<reference evidence="6" key="1">
    <citation type="journal article" date="2019" name="Int. J. Syst. Evol. Microbiol.">
        <title>The Global Catalogue of Microorganisms (GCM) 10K type strain sequencing project: providing services to taxonomists for standard genome sequencing and annotation.</title>
        <authorList>
            <consortium name="The Broad Institute Genomics Platform"/>
            <consortium name="The Broad Institute Genome Sequencing Center for Infectious Disease"/>
            <person name="Wu L."/>
            <person name="Ma J."/>
        </authorList>
    </citation>
    <scope>NUCLEOTIDE SEQUENCE [LARGE SCALE GENOMIC DNA]</scope>
    <source>
        <strain evidence="6">KACC 11588</strain>
    </source>
</reference>
<dbReference type="PANTHER" id="PTHR44846:SF1">
    <property type="entry name" value="MANNOSYL-D-GLYCERATE TRANSPORT_METABOLISM SYSTEM REPRESSOR MNGR-RELATED"/>
    <property type="match status" value="1"/>
</dbReference>
<protein>
    <submittedName>
        <fullName evidence="5">GntR family transcriptional regulator</fullName>
    </submittedName>
</protein>
<evidence type="ECO:0000313" key="5">
    <source>
        <dbReference type="EMBL" id="MFC5566568.1"/>
    </source>
</evidence>
<dbReference type="InterPro" id="IPR050679">
    <property type="entry name" value="Bact_HTH_transcr_reg"/>
</dbReference>
<name>A0ABW0SC71_9RHOB</name>
<evidence type="ECO:0000256" key="1">
    <source>
        <dbReference type="ARBA" id="ARBA00023015"/>
    </source>
</evidence>
<dbReference type="CDD" id="cd07377">
    <property type="entry name" value="WHTH_GntR"/>
    <property type="match status" value="1"/>
</dbReference>
<evidence type="ECO:0000256" key="2">
    <source>
        <dbReference type="ARBA" id="ARBA00023125"/>
    </source>
</evidence>
<keyword evidence="1" id="KW-0805">Transcription regulation</keyword>
<dbReference type="Proteomes" id="UP001596056">
    <property type="component" value="Unassembled WGS sequence"/>
</dbReference>
<dbReference type="EMBL" id="JBHSNA010000006">
    <property type="protein sequence ID" value="MFC5566568.1"/>
    <property type="molecule type" value="Genomic_DNA"/>
</dbReference>
<dbReference type="SUPFAM" id="SSF64288">
    <property type="entry name" value="Chorismate lyase-like"/>
    <property type="match status" value="1"/>
</dbReference>
<evidence type="ECO:0000313" key="6">
    <source>
        <dbReference type="Proteomes" id="UP001596056"/>
    </source>
</evidence>
<dbReference type="InterPro" id="IPR036390">
    <property type="entry name" value="WH_DNA-bd_sf"/>
</dbReference>
<gene>
    <name evidence="5" type="ORF">ACFPOC_09070</name>
</gene>
<keyword evidence="6" id="KW-1185">Reference proteome</keyword>
<dbReference type="PRINTS" id="PR00035">
    <property type="entry name" value="HTHGNTR"/>
</dbReference>
<dbReference type="RefSeq" id="WP_209840627.1">
    <property type="nucleotide sequence ID" value="NZ_JAGGJP010000008.1"/>
</dbReference>
<dbReference type="Gene3D" id="3.40.1410.10">
    <property type="entry name" value="Chorismate lyase-like"/>
    <property type="match status" value="1"/>
</dbReference>
<dbReference type="InterPro" id="IPR000524">
    <property type="entry name" value="Tscrpt_reg_HTH_GntR"/>
</dbReference>
<proteinExistence type="predicted"/>
<dbReference type="Pfam" id="PF00392">
    <property type="entry name" value="GntR"/>
    <property type="match status" value="1"/>
</dbReference>
<dbReference type="PROSITE" id="PS50949">
    <property type="entry name" value="HTH_GNTR"/>
    <property type="match status" value="1"/>
</dbReference>
<dbReference type="Gene3D" id="1.10.10.10">
    <property type="entry name" value="Winged helix-like DNA-binding domain superfamily/Winged helix DNA-binding domain"/>
    <property type="match status" value="1"/>
</dbReference>
<feature type="domain" description="HTH gntR-type" evidence="4">
    <location>
        <begin position="8"/>
        <end position="76"/>
    </location>
</feature>
<dbReference type="Pfam" id="PF07702">
    <property type="entry name" value="UTRA"/>
    <property type="match status" value="1"/>
</dbReference>
<dbReference type="InterPro" id="IPR011663">
    <property type="entry name" value="UTRA"/>
</dbReference>